<dbReference type="InterPro" id="IPR000847">
    <property type="entry name" value="LysR_HTH_N"/>
</dbReference>
<dbReference type="InterPro" id="IPR036390">
    <property type="entry name" value="WH_DNA-bd_sf"/>
</dbReference>
<evidence type="ECO:0000256" key="2">
    <source>
        <dbReference type="ARBA" id="ARBA00023015"/>
    </source>
</evidence>
<evidence type="ECO:0000313" key="9">
    <source>
        <dbReference type="Proteomes" id="UP000550729"/>
    </source>
</evidence>
<dbReference type="GO" id="GO:0003677">
    <property type="term" value="F:DNA binding"/>
    <property type="evidence" value="ECO:0007669"/>
    <property type="project" value="UniProtKB-KW"/>
</dbReference>
<dbReference type="Proteomes" id="UP000550729">
    <property type="component" value="Unassembled WGS sequence"/>
</dbReference>
<evidence type="ECO:0000256" key="5">
    <source>
        <dbReference type="ARBA" id="ARBA00023163"/>
    </source>
</evidence>
<dbReference type="PROSITE" id="PS50931">
    <property type="entry name" value="HTH_LYSR"/>
    <property type="match status" value="1"/>
</dbReference>
<evidence type="ECO:0000256" key="4">
    <source>
        <dbReference type="ARBA" id="ARBA00023159"/>
    </source>
</evidence>
<dbReference type="SUPFAM" id="SSF46785">
    <property type="entry name" value="Winged helix' DNA-binding domain"/>
    <property type="match status" value="1"/>
</dbReference>
<dbReference type="CDD" id="cd08414">
    <property type="entry name" value="PBP2_LTTR_aromatics_like"/>
    <property type="match status" value="1"/>
</dbReference>
<dbReference type="PRINTS" id="PR00039">
    <property type="entry name" value="HTHLYSR"/>
</dbReference>
<dbReference type="InterPro" id="IPR036388">
    <property type="entry name" value="WH-like_DNA-bd_sf"/>
</dbReference>
<accession>A0A848KW84</accession>
<sequence length="357" mass="37981">MELRHLRYFRAVAEELHFGRAAQRLHIAQPPLSQQIRQLETELGVELLVRSTRRVELTAAGEDYLRRVVEILDAVDAAGRHAARIADGTRGHLAIGCVGSATYSLLPRLVRTLGERLPGVDVEIRGEMLAPAQIVGLRSGELDLAVLRPTVPYDDLTVETLRTDRLIVAVPEGHRLAELGSPRYTEARSSLRHSGSGEGDAGSSLRHSGSGDGSDSGVGSGSGEGGNGEGRSRSRVVEEHGTAVTLAQLRDEEFVMHAGHGMSVMYDVVVSLCARAGFVPKVRHEIAETSTLVTFVAAGLGVAVVPEPTAALDIAGVRYLPLADATGQLDLAAAYLTSARSPVVDQVLTVLRETASD</sequence>
<comment type="caution">
    <text evidence="8">The sequence shown here is derived from an EMBL/GenBank/DDBJ whole genome shotgun (WGS) entry which is preliminary data.</text>
</comment>
<feature type="compositionally biased region" description="Gly residues" evidence="6">
    <location>
        <begin position="210"/>
        <end position="229"/>
    </location>
</feature>
<dbReference type="FunFam" id="1.10.10.10:FF:000001">
    <property type="entry name" value="LysR family transcriptional regulator"/>
    <property type="match status" value="1"/>
</dbReference>
<evidence type="ECO:0000256" key="6">
    <source>
        <dbReference type="SAM" id="MobiDB-lite"/>
    </source>
</evidence>
<dbReference type="Pfam" id="PF03466">
    <property type="entry name" value="LysR_substrate"/>
    <property type="match status" value="2"/>
</dbReference>
<keyword evidence="5" id="KW-0804">Transcription</keyword>
<keyword evidence="3" id="KW-0238">DNA-binding</keyword>
<dbReference type="GO" id="GO:0032993">
    <property type="term" value="C:protein-DNA complex"/>
    <property type="evidence" value="ECO:0007669"/>
    <property type="project" value="TreeGrafter"/>
</dbReference>
<feature type="compositionally biased region" description="Basic and acidic residues" evidence="6">
    <location>
        <begin position="230"/>
        <end position="239"/>
    </location>
</feature>
<dbReference type="PANTHER" id="PTHR30346">
    <property type="entry name" value="TRANSCRIPTIONAL DUAL REGULATOR HCAR-RELATED"/>
    <property type="match status" value="1"/>
</dbReference>
<keyword evidence="4" id="KW-0010">Activator</keyword>
<feature type="region of interest" description="Disordered" evidence="6">
    <location>
        <begin position="180"/>
        <end position="239"/>
    </location>
</feature>
<dbReference type="SUPFAM" id="SSF53850">
    <property type="entry name" value="Periplasmic binding protein-like II"/>
    <property type="match status" value="2"/>
</dbReference>
<keyword evidence="9" id="KW-1185">Reference proteome</keyword>
<organism evidence="8 9">
    <name type="scientific">Gordonia asplenii</name>
    <dbReference type="NCBI Taxonomy" id="2725283"/>
    <lineage>
        <taxon>Bacteria</taxon>
        <taxon>Bacillati</taxon>
        <taxon>Actinomycetota</taxon>
        <taxon>Actinomycetes</taxon>
        <taxon>Mycobacteriales</taxon>
        <taxon>Gordoniaceae</taxon>
        <taxon>Gordonia</taxon>
    </lineage>
</organism>
<proteinExistence type="inferred from homology"/>
<reference evidence="8 9" key="1">
    <citation type="submission" date="2020-04" db="EMBL/GenBank/DDBJ databases">
        <title>Gordonia sp. nov. TBRC 11910.</title>
        <authorList>
            <person name="Suriyachadkun C."/>
        </authorList>
    </citation>
    <scope>NUCLEOTIDE SEQUENCE [LARGE SCALE GENOMIC DNA]</scope>
    <source>
        <strain evidence="8 9">TBRC 11910</strain>
    </source>
</reference>
<evidence type="ECO:0000313" key="8">
    <source>
        <dbReference type="EMBL" id="NMO02850.1"/>
    </source>
</evidence>
<dbReference type="GO" id="GO:0003700">
    <property type="term" value="F:DNA-binding transcription factor activity"/>
    <property type="evidence" value="ECO:0007669"/>
    <property type="project" value="InterPro"/>
</dbReference>
<dbReference type="EMBL" id="JABBNB010000017">
    <property type="protein sequence ID" value="NMO02850.1"/>
    <property type="molecule type" value="Genomic_DNA"/>
</dbReference>
<dbReference type="Gene3D" id="1.10.10.10">
    <property type="entry name" value="Winged helix-like DNA-binding domain superfamily/Winged helix DNA-binding domain"/>
    <property type="match status" value="1"/>
</dbReference>
<dbReference type="Pfam" id="PF00126">
    <property type="entry name" value="HTH_1"/>
    <property type="match status" value="1"/>
</dbReference>
<protein>
    <submittedName>
        <fullName evidence="8">LysR family transcriptional regulator</fullName>
    </submittedName>
</protein>
<gene>
    <name evidence="8" type="ORF">HH308_16680</name>
</gene>
<comment type="similarity">
    <text evidence="1">Belongs to the LysR transcriptional regulatory family.</text>
</comment>
<dbReference type="PANTHER" id="PTHR30346:SF0">
    <property type="entry name" value="HCA OPERON TRANSCRIPTIONAL ACTIVATOR HCAR"/>
    <property type="match status" value="1"/>
</dbReference>
<evidence type="ECO:0000259" key="7">
    <source>
        <dbReference type="PROSITE" id="PS50931"/>
    </source>
</evidence>
<evidence type="ECO:0000256" key="1">
    <source>
        <dbReference type="ARBA" id="ARBA00009437"/>
    </source>
</evidence>
<name>A0A848KW84_9ACTN</name>
<feature type="domain" description="HTH lysR-type" evidence="7">
    <location>
        <begin position="1"/>
        <end position="58"/>
    </location>
</feature>
<evidence type="ECO:0000256" key="3">
    <source>
        <dbReference type="ARBA" id="ARBA00023125"/>
    </source>
</evidence>
<dbReference type="AlphaFoldDB" id="A0A848KW84"/>
<dbReference type="Gene3D" id="3.40.190.10">
    <property type="entry name" value="Periplasmic binding protein-like II"/>
    <property type="match status" value="4"/>
</dbReference>
<keyword evidence="2" id="KW-0805">Transcription regulation</keyword>
<dbReference type="InterPro" id="IPR005119">
    <property type="entry name" value="LysR_subst-bd"/>
</dbReference>
<dbReference type="RefSeq" id="WP_170195355.1">
    <property type="nucleotide sequence ID" value="NZ_JABBNB010000017.1"/>
</dbReference>